<keyword evidence="9" id="KW-1185">Reference proteome</keyword>
<feature type="domain" description="Major facilitator superfamily (MFS) profile" evidence="7">
    <location>
        <begin position="46"/>
        <end position="459"/>
    </location>
</feature>
<protein>
    <recommendedName>
        <fullName evidence="7">Major facilitator superfamily (MFS) profile domain-containing protein</fullName>
    </recommendedName>
</protein>
<feature type="transmembrane region" description="Helical" evidence="6">
    <location>
        <begin position="112"/>
        <end position="130"/>
    </location>
</feature>
<dbReference type="VEuPathDB" id="FungiDB:PV10_01592"/>
<dbReference type="InterPro" id="IPR020846">
    <property type="entry name" value="MFS_dom"/>
</dbReference>
<feature type="transmembrane region" description="Helical" evidence="6">
    <location>
        <begin position="401"/>
        <end position="421"/>
    </location>
</feature>
<feature type="transmembrane region" description="Helical" evidence="6">
    <location>
        <begin position="46"/>
        <end position="64"/>
    </location>
</feature>
<dbReference type="FunFam" id="1.20.1250.20:FF:000068">
    <property type="entry name" value="MFS general substrate transporter"/>
    <property type="match status" value="1"/>
</dbReference>
<dbReference type="SUPFAM" id="SSF103473">
    <property type="entry name" value="MFS general substrate transporter"/>
    <property type="match status" value="1"/>
</dbReference>
<feature type="transmembrane region" description="Helical" evidence="6">
    <location>
        <begin position="312"/>
        <end position="332"/>
    </location>
</feature>
<feature type="transmembrane region" description="Helical" evidence="6">
    <location>
        <begin position="368"/>
        <end position="389"/>
    </location>
</feature>
<dbReference type="Pfam" id="PF07690">
    <property type="entry name" value="MFS_1"/>
    <property type="match status" value="1"/>
</dbReference>
<organism evidence="8 9">
    <name type="scientific">Exophiala mesophila</name>
    <name type="common">Black yeast-like fungus</name>
    <dbReference type="NCBI Taxonomy" id="212818"/>
    <lineage>
        <taxon>Eukaryota</taxon>
        <taxon>Fungi</taxon>
        <taxon>Dikarya</taxon>
        <taxon>Ascomycota</taxon>
        <taxon>Pezizomycotina</taxon>
        <taxon>Eurotiomycetes</taxon>
        <taxon>Chaetothyriomycetidae</taxon>
        <taxon>Chaetothyriales</taxon>
        <taxon>Herpotrichiellaceae</taxon>
        <taxon>Exophiala</taxon>
    </lineage>
</organism>
<dbReference type="RefSeq" id="XP_016229466.1">
    <property type="nucleotide sequence ID" value="XM_016365817.1"/>
</dbReference>
<sequence length="491" mass="54696">MGSKDAGGEVDYVQQLEASSVEKDNNEFVIDPALEKKTMRKVDRRILPIFLLLQLCAFIDRINIGNARIQGLEADLNMKGNDWNIVLFLFFIPYILLEAPSNVLLKRLRPSLFLPIICCGWSLVTTLQGVTASFAGLVVCRVLIGVFEAGLFPAQIYIMSTYYRRKELQWRVSFLFCGAIISGAFSGLLAYAIAHLDGVRGYSGWRWIFILEGIASFLIGILAFFLVPDWPDRAKFLNEEERNVVLQRVADDRKGATMSQWTKGTAKRIFGDVKIYLGIGMYMGIVVTSYAGSFFIPTILRQLGWTSIKAQVMSIPVWIFGMTCAFTSSFVADYLNHRFGIVLAGGLLTSIGYIILLNMHSVAVGVRYFAVFCCLGGGFVVQPTIIAWLSNNVSGSYKSGISSGMQLGFGNIGGIIASNIYLNSQAPEYPLGFGLGLGMVWFCIICATAFFFLIWRENRIRNAGGRDDRYSLPEEELNNLGDDHPTFRFTY</sequence>
<dbReference type="PANTHER" id="PTHR43791:SF52">
    <property type="entry name" value="TRANSPORTER, PUTATIVE (AFU_ORTHOLOGUE AFUA_1G11820)-RELATED"/>
    <property type="match status" value="1"/>
</dbReference>
<feature type="transmembrane region" description="Helical" evidence="6">
    <location>
        <begin position="84"/>
        <end position="105"/>
    </location>
</feature>
<evidence type="ECO:0000256" key="5">
    <source>
        <dbReference type="ARBA" id="ARBA00023136"/>
    </source>
</evidence>
<dbReference type="InterPro" id="IPR036259">
    <property type="entry name" value="MFS_trans_sf"/>
</dbReference>
<evidence type="ECO:0000256" key="6">
    <source>
        <dbReference type="SAM" id="Phobius"/>
    </source>
</evidence>
<keyword evidence="2" id="KW-0813">Transport</keyword>
<feature type="transmembrane region" description="Helical" evidence="6">
    <location>
        <begin position="339"/>
        <end position="356"/>
    </location>
</feature>
<feature type="transmembrane region" description="Helical" evidence="6">
    <location>
        <begin position="170"/>
        <end position="193"/>
    </location>
</feature>
<evidence type="ECO:0000313" key="9">
    <source>
        <dbReference type="Proteomes" id="UP000054302"/>
    </source>
</evidence>
<dbReference type="GeneID" id="27319437"/>
<keyword evidence="3 6" id="KW-0812">Transmembrane</keyword>
<dbReference type="PROSITE" id="PS50850">
    <property type="entry name" value="MFS"/>
    <property type="match status" value="1"/>
</dbReference>
<feature type="transmembrane region" description="Helical" evidence="6">
    <location>
        <begin position="275"/>
        <end position="300"/>
    </location>
</feature>
<proteinExistence type="predicted"/>
<gene>
    <name evidence="8" type="ORF">PV10_01592</name>
</gene>
<evidence type="ECO:0000256" key="3">
    <source>
        <dbReference type="ARBA" id="ARBA00022692"/>
    </source>
</evidence>
<dbReference type="GO" id="GO:0016020">
    <property type="term" value="C:membrane"/>
    <property type="evidence" value="ECO:0007669"/>
    <property type="project" value="UniProtKB-SubCell"/>
</dbReference>
<dbReference type="PANTHER" id="PTHR43791">
    <property type="entry name" value="PERMEASE-RELATED"/>
    <property type="match status" value="1"/>
</dbReference>
<dbReference type="Proteomes" id="UP000054302">
    <property type="component" value="Unassembled WGS sequence"/>
</dbReference>
<dbReference type="EMBL" id="KN847520">
    <property type="protein sequence ID" value="KIV97892.1"/>
    <property type="molecule type" value="Genomic_DNA"/>
</dbReference>
<keyword evidence="4 6" id="KW-1133">Transmembrane helix</keyword>
<feature type="transmembrane region" description="Helical" evidence="6">
    <location>
        <begin position="136"/>
        <end position="158"/>
    </location>
</feature>
<feature type="transmembrane region" description="Helical" evidence="6">
    <location>
        <begin position="433"/>
        <end position="455"/>
    </location>
</feature>
<dbReference type="HOGENOM" id="CLU_001265_0_1_1"/>
<accession>A0A0D1ZTI8</accession>
<evidence type="ECO:0000256" key="1">
    <source>
        <dbReference type="ARBA" id="ARBA00004141"/>
    </source>
</evidence>
<dbReference type="Gene3D" id="1.20.1250.20">
    <property type="entry name" value="MFS general substrate transporter like domains"/>
    <property type="match status" value="2"/>
</dbReference>
<evidence type="ECO:0000256" key="4">
    <source>
        <dbReference type="ARBA" id="ARBA00022989"/>
    </source>
</evidence>
<dbReference type="InterPro" id="IPR011701">
    <property type="entry name" value="MFS"/>
</dbReference>
<evidence type="ECO:0000313" key="8">
    <source>
        <dbReference type="EMBL" id="KIV97892.1"/>
    </source>
</evidence>
<comment type="subcellular location">
    <subcellularLocation>
        <location evidence="1">Membrane</location>
        <topology evidence="1">Multi-pass membrane protein</topology>
    </subcellularLocation>
</comment>
<reference evidence="8 9" key="1">
    <citation type="submission" date="2015-01" db="EMBL/GenBank/DDBJ databases">
        <title>The Genome Sequence of Exophiala mesophila CBS40295.</title>
        <authorList>
            <consortium name="The Broad Institute Genomics Platform"/>
            <person name="Cuomo C."/>
            <person name="de Hoog S."/>
            <person name="Gorbushina A."/>
            <person name="Stielow B."/>
            <person name="Teixiera M."/>
            <person name="Abouelleil A."/>
            <person name="Chapman S.B."/>
            <person name="Priest M."/>
            <person name="Young S.K."/>
            <person name="Wortman J."/>
            <person name="Nusbaum C."/>
            <person name="Birren B."/>
        </authorList>
    </citation>
    <scope>NUCLEOTIDE SEQUENCE [LARGE SCALE GENOMIC DNA]</scope>
    <source>
        <strain evidence="8 9">CBS 40295</strain>
    </source>
</reference>
<feature type="transmembrane region" description="Helical" evidence="6">
    <location>
        <begin position="205"/>
        <end position="227"/>
    </location>
</feature>
<dbReference type="GO" id="GO:0022857">
    <property type="term" value="F:transmembrane transporter activity"/>
    <property type="evidence" value="ECO:0007669"/>
    <property type="project" value="InterPro"/>
</dbReference>
<dbReference type="OrthoDB" id="19923at2759"/>
<evidence type="ECO:0000259" key="7">
    <source>
        <dbReference type="PROSITE" id="PS50850"/>
    </source>
</evidence>
<evidence type="ECO:0000256" key="2">
    <source>
        <dbReference type="ARBA" id="ARBA00022448"/>
    </source>
</evidence>
<dbReference type="AlphaFoldDB" id="A0A0D1ZTI8"/>
<name>A0A0D1ZTI8_EXOME</name>
<dbReference type="FunFam" id="1.20.1250.20:FF:000034">
    <property type="entry name" value="MFS general substrate transporter"/>
    <property type="match status" value="1"/>
</dbReference>
<keyword evidence="5 6" id="KW-0472">Membrane</keyword>